<evidence type="ECO:0000256" key="2">
    <source>
        <dbReference type="ARBA" id="ARBA00022670"/>
    </source>
</evidence>
<comment type="caution">
    <text evidence="6">Lacks conserved residue(s) required for the propagation of feature annotation.</text>
</comment>
<protein>
    <recommendedName>
        <fullName evidence="7">Calpain catalytic domain-containing protein</fullName>
    </recommendedName>
</protein>
<dbReference type="PROSITE" id="PS00139">
    <property type="entry name" value="THIOL_PROTEASE_CYS"/>
    <property type="match status" value="1"/>
</dbReference>
<evidence type="ECO:0000256" key="4">
    <source>
        <dbReference type="ARBA" id="ARBA00022807"/>
    </source>
</evidence>
<gene>
    <name evidence="8" type="ORF">EDS130_LOCUS29484</name>
</gene>
<dbReference type="Gene3D" id="3.90.70.10">
    <property type="entry name" value="Cysteine proteinases"/>
    <property type="match status" value="1"/>
</dbReference>
<dbReference type="InterPro" id="IPR022684">
    <property type="entry name" value="Calpain_cysteine_protease"/>
</dbReference>
<proteinExistence type="inferred from homology"/>
<evidence type="ECO:0000256" key="1">
    <source>
        <dbReference type="ARBA" id="ARBA00007623"/>
    </source>
</evidence>
<dbReference type="InterPro" id="IPR001300">
    <property type="entry name" value="Peptidase_C2_calpain_cat"/>
</dbReference>
<dbReference type="PROSITE" id="PS50203">
    <property type="entry name" value="CALPAIN_CAT"/>
    <property type="match status" value="1"/>
</dbReference>
<feature type="active site" evidence="5">
    <location>
        <position position="364"/>
    </location>
</feature>
<comment type="similarity">
    <text evidence="1">Belongs to the peptidase C2 family.</text>
</comment>
<dbReference type="PRINTS" id="PR00704">
    <property type="entry name" value="CALPAIN"/>
</dbReference>
<dbReference type="Proteomes" id="UP000663852">
    <property type="component" value="Unassembled WGS sequence"/>
</dbReference>
<dbReference type="PANTHER" id="PTHR10183">
    <property type="entry name" value="CALPAIN"/>
    <property type="match status" value="1"/>
</dbReference>
<accession>A0A815C6L1</accession>
<dbReference type="EMBL" id="CAJNOJ010000199">
    <property type="protein sequence ID" value="CAF1279747.1"/>
    <property type="molecule type" value="Genomic_DNA"/>
</dbReference>
<dbReference type="SMART" id="SM00230">
    <property type="entry name" value="CysPc"/>
    <property type="match status" value="1"/>
</dbReference>
<dbReference type="OrthoDB" id="424753at2759"/>
<feature type="active site" evidence="5">
    <location>
        <position position="204"/>
    </location>
</feature>
<name>A0A815C6L1_ADIRI</name>
<dbReference type="CDD" id="cd00044">
    <property type="entry name" value="CysPc"/>
    <property type="match status" value="1"/>
</dbReference>
<evidence type="ECO:0000313" key="9">
    <source>
        <dbReference type="Proteomes" id="UP000663852"/>
    </source>
</evidence>
<comment type="caution">
    <text evidence="8">The sequence shown here is derived from an EMBL/GenBank/DDBJ whole genome shotgun (WGS) entry which is preliminary data.</text>
</comment>
<dbReference type="AlphaFoldDB" id="A0A815C6L1"/>
<evidence type="ECO:0000256" key="3">
    <source>
        <dbReference type="ARBA" id="ARBA00022801"/>
    </source>
</evidence>
<dbReference type="Pfam" id="PF00648">
    <property type="entry name" value="Peptidase_C2"/>
    <property type="match status" value="1"/>
</dbReference>
<dbReference type="InterPro" id="IPR000169">
    <property type="entry name" value="Pept_cys_AS"/>
</dbReference>
<dbReference type="SUPFAM" id="SSF54001">
    <property type="entry name" value="Cysteine proteinases"/>
    <property type="match status" value="1"/>
</dbReference>
<dbReference type="PANTHER" id="PTHR10183:SF382">
    <property type="entry name" value="CALPAIN-15"/>
    <property type="match status" value="1"/>
</dbReference>
<dbReference type="GO" id="GO:0006508">
    <property type="term" value="P:proteolysis"/>
    <property type="evidence" value="ECO:0007669"/>
    <property type="project" value="UniProtKB-KW"/>
</dbReference>
<feature type="domain" description="Calpain catalytic" evidence="7">
    <location>
        <begin position="143"/>
        <end position="438"/>
    </location>
</feature>
<keyword evidence="2" id="KW-0645">Protease</keyword>
<dbReference type="GO" id="GO:0004198">
    <property type="term" value="F:calcium-dependent cysteine-type endopeptidase activity"/>
    <property type="evidence" value="ECO:0007669"/>
    <property type="project" value="InterPro"/>
</dbReference>
<dbReference type="GO" id="GO:0005737">
    <property type="term" value="C:cytoplasm"/>
    <property type="evidence" value="ECO:0007669"/>
    <property type="project" value="TreeGrafter"/>
</dbReference>
<evidence type="ECO:0000256" key="5">
    <source>
        <dbReference type="PIRSR" id="PIRSR622684-1"/>
    </source>
</evidence>
<keyword evidence="4" id="KW-0788">Thiol protease</keyword>
<sequence length="710" mass="80828">MKSLVRVNKYLTICITRLSDITFVGMAFAVPSSSGVELWSCKFCSFFNTVSISSICHMCQKDNGVTVTKNSTVWSCCTNDRSNQTNQIASHDGISAPIKPELQRSLSTNISSLSAIERQKQDEIDAQCKLIDIIQYCQENRIHFVDDQFLPSNRSIGAEPPIASVSQWLRIREISSDNNNSKELWTVMSNPHPNDIAQGYLGDCWLMAALALITERPDILSHILLTPIINEEGVYLVRICHNGLWKIVLIDDCFPCTKNKRLVFAKARHRQLFVPLIEKACAKIWGSYNKLTGGFMYEALHLLTGAPSEKIQLNVTANDDNDNRDLLWAKLVSACEANLLMGASTGNSDLPAEEYQRVHLSRNHVFSVLAYHDLSYTERFLLLRDPHGSSKYTDDFICPDILQQLQQIKTAEAINGTFWMSWLVFLRFFGSLIICAYRDNLFDVRYEGKFTRHSAQTVQAYYFHVEKSTTITMGLFHQRSDREKDNYRHTQAFVLCDILNTEIGQRETVLRSSRSAYTEWTGTLSSGAYVLIPFSTSYWHRETNNEAEEEDEINYTVVIHSSTKLDILITEESGKVLADCLIANIVQHHRIIKKSSNYTLYISKEPGAYLIPIVGENTSTEHALNVDIDVSKSLNIRHSRNTSITFDSIPSQHRQIHLLVDYIYKSGENTRYRYTYLCAHNAAERRPTQPNISRADDIHAARPIYHGKKS</sequence>
<evidence type="ECO:0000313" key="8">
    <source>
        <dbReference type="EMBL" id="CAF1279747.1"/>
    </source>
</evidence>
<evidence type="ECO:0000256" key="6">
    <source>
        <dbReference type="PROSITE-ProRule" id="PRU00239"/>
    </source>
</evidence>
<dbReference type="InterPro" id="IPR038765">
    <property type="entry name" value="Papain-like_cys_pep_sf"/>
</dbReference>
<organism evidence="8 9">
    <name type="scientific">Adineta ricciae</name>
    <name type="common">Rotifer</name>
    <dbReference type="NCBI Taxonomy" id="249248"/>
    <lineage>
        <taxon>Eukaryota</taxon>
        <taxon>Metazoa</taxon>
        <taxon>Spiralia</taxon>
        <taxon>Gnathifera</taxon>
        <taxon>Rotifera</taxon>
        <taxon>Eurotatoria</taxon>
        <taxon>Bdelloidea</taxon>
        <taxon>Adinetida</taxon>
        <taxon>Adinetidae</taxon>
        <taxon>Adineta</taxon>
    </lineage>
</organism>
<reference evidence="8" key="1">
    <citation type="submission" date="2021-02" db="EMBL/GenBank/DDBJ databases">
        <authorList>
            <person name="Nowell W R."/>
        </authorList>
    </citation>
    <scope>NUCLEOTIDE SEQUENCE</scope>
</reference>
<evidence type="ECO:0000259" key="7">
    <source>
        <dbReference type="PROSITE" id="PS50203"/>
    </source>
</evidence>
<keyword evidence="3" id="KW-0378">Hydrolase</keyword>